<proteinExistence type="predicted"/>
<comment type="caution">
    <text evidence="2">The sequence shown here is derived from an EMBL/GenBank/DDBJ whole genome shotgun (WGS) entry which is preliminary data.</text>
</comment>
<accession>A0A645IZA9</accession>
<evidence type="ECO:0000256" key="1">
    <source>
        <dbReference type="SAM" id="Phobius"/>
    </source>
</evidence>
<sequence>MAGNIFGHAGADGIVAFVAHVFHAVAAIIAGSAGFIIIGRHPVSYFQSFDIGKFKFFIGMMMLFGFIFVRHFYFPFVHHVFFIEIHDLSSSFLQLSEFAFFLCNTRFITG</sequence>
<dbReference type="EMBL" id="VSSQ01127505">
    <property type="protein sequence ID" value="MPN56775.1"/>
    <property type="molecule type" value="Genomic_DNA"/>
</dbReference>
<evidence type="ECO:0000313" key="2">
    <source>
        <dbReference type="EMBL" id="MPN56775.1"/>
    </source>
</evidence>
<gene>
    <name evidence="2" type="ORF">SDC9_204467</name>
</gene>
<keyword evidence="1" id="KW-0812">Transmembrane</keyword>
<feature type="transmembrane region" description="Helical" evidence="1">
    <location>
        <begin position="54"/>
        <end position="73"/>
    </location>
</feature>
<keyword evidence="1" id="KW-0472">Membrane</keyword>
<reference evidence="2" key="1">
    <citation type="submission" date="2019-08" db="EMBL/GenBank/DDBJ databases">
        <authorList>
            <person name="Kucharzyk K."/>
            <person name="Murdoch R.W."/>
            <person name="Higgins S."/>
            <person name="Loffler F."/>
        </authorList>
    </citation>
    <scope>NUCLEOTIDE SEQUENCE</scope>
</reference>
<feature type="transmembrane region" description="Helical" evidence="1">
    <location>
        <begin position="14"/>
        <end position="38"/>
    </location>
</feature>
<protein>
    <submittedName>
        <fullName evidence="2">Uncharacterized protein</fullName>
    </submittedName>
</protein>
<keyword evidence="1" id="KW-1133">Transmembrane helix</keyword>
<organism evidence="2">
    <name type="scientific">bioreactor metagenome</name>
    <dbReference type="NCBI Taxonomy" id="1076179"/>
    <lineage>
        <taxon>unclassified sequences</taxon>
        <taxon>metagenomes</taxon>
        <taxon>ecological metagenomes</taxon>
    </lineage>
</organism>
<dbReference type="AlphaFoldDB" id="A0A645IZA9"/>
<name>A0A645IZA9_9ZZZZ</name>